<dbReference type="GO" id="GO:0005524">
    <property type="term" value="F:ATP binding"/>
    <property type="evidence" value="ECO:0007669"/>
    <property type="project" value="UniProtKB-UniRule"/>
</dbReference>
<evidence type="ECO:0000313" key="6">
    <source>
        <dbReference type="EMBL" id="KAK4096460.1"/>
    </source>
</evidence>
<evidence type="ECO:0000313" key="7">
    <source>
        <dbReference type="Proteomes" id="UP001305647"/>
    </source>
</evidence>
<dbReference type="InterPro" id="IPR052032">
    <property type="entry name" value="ATP-dep_AA_Ligase"/>
</dbReference>
<dbReference type="PANTHER" id="PTHR43585:SF2">
    <property type="entry name" value="ATP-GRASP ENZYME FSQD"/>
    <property type="match status" value="1"/>
</dbReference>
<dbReference type="Gene3D" id="3.30.1490.20">
    <property type="entry name" value="ATP-grasp fold, A domain"/>
    <property type="match status" value="1"/>
</dbReference>
<sequence length="677" mass="73821">MAQTSRLGWTLSLKSGSTRVHLRALCVTPPGPSQTHWSLDFEAALVAEDSPNSETAAVCIQDDDLNDAQRALCQTDLLKALNSNPTKNENRTTILRLLFPAVSGTPIRSDFLHYRLAGCPLIHSIHSFLQPLRPIVSVPIVTPSTSPTPQTILSLLSSSLGGIIAQAPSSSTSNGPQTLSNNLTSHLTHRLSSIPWTLTTTTTTPRRARIFWIQGRANIQASQQFYAAAHALGITLVVCDEPGHWMESDDPALNPWARYREAFVPLRIDADAGLAQRIVDAVRAYPAEVDGVVCISDVRLEAVARACEVLGLPSEAAGAYRVAGDKGLTRRLEADSEGESFVLEDADGLEAVLRERRGGLRYPLIVKPCTGWNSDCVVKVRDEGELRAAVGRASGRHANSAARNTRVVLEPYVDGPEVDVNFVVLDGEVLFCDVTDDFPCPGDLVSAEGKTFAANFMETLMDVPTALPEDEQRIMKESLRKSIARCGFKSGVFHCEARVRGSRAVYKPREDNGILDLHEVTDKGQASCYLHEINARPPGYVNCVAAMLAYGVDYYAIRLLLALGEEGKERIRALAQPFAGGKPQYTLGIAVLPPTREGIMGSEDAVGEFLDANPDLAKHVVFHQTVKQRGERVQGPDSSELWCVGYVIVASRTGRKECLELAQIARERFDYKLMDEA</sequence>
<keyword evidence="2 4" id="KW-0547">Nucleotide-binding</keyword>
<dbReference type="Gene3D" id="3.40.50.20">
    <property type="match status" value="1"/>
</dbReference>
<dbReference type="SUPFAM" id="SSF56059">
    <property type="entry name" value="Glutathione synthetase ATP-binding domain-like"/>
    <property type="match status" value="1"/>
</dbReference>
<evidence type="ECO:0000256" key="1">
    <source>
        <dbReference type="ARBA" id="ARBA00022598"/>
    </source>
</evidence>
<reference evidence="6" key="2">
    <citation type="submission" date="2023-05" db="EMBL/GenBank/DDBJ databases">
        <authorList>
            <consortium name="Lawrence Berkeley National Laboratory"/>
            <person name="Steindorff A."/>
            <person name="Hensen N."/>
            <person name="Bonometti L."/>
            <person name="Westerberg I."/>
            <person name="Brannstrom I.O."/>
            <person name="Guillou S."/>
            <person name="Cros-Aarteil S."/>
            <person name="Calhoun S."/>
            <person name="Haridas S."/>
            <person name="Kuo A."/>
            <person name="Mondo S."/>
            <person name="Pangilinan J."/>
            <person name="Riley R."/>
            <person name="Labutti K."/>
            <person name="Andreopoulos B."/>
            <person name="Lipzen A."/>
            <person name="Chen C."/>
            <person name="Yanf M."/>
            <person name="Daum C."/>
            <person name="Ng V."/>
            <person name="Clum A."/>
            <person name="Ohm R."/>
            <person name="Martin F."/>
            <person name="Silar P."/>
            <person name="Natvig D."/>
            <person name="Lalanne C."/>
            <person name="Gautier V."/>
            <person name="Ament-Velasquez S.L."/>
            <person name="Kruys A."/>
            <person name="Hutchinson M.I."/>
            <person name="Powell A.J."/>
            <person name="Barry K."/>
            <person name="Miller A.N."/>
            <person name="Grigoriev I.V."/>
            <person name="Debuchy R."/>
            <person name="Gladieux P."/>
            <person name="Thoren M.H."/>
            <person name="Johannesson H."/>
        </authorList>
    </citation>
    <scope>NUCLEOTIDE SEQUENCE</scope>
    <source>
        <strain evidence="6">CBS 757.83</strain>
    </source>
</reference>
<dbReference type="GO" id="GO:0046872">
    <property type="term" value="F:metal ion binding"/>
    <property type="evidence" value="ECO:0007669"/>
    <property type="project" value="InterPro"/>
</dbReference>
<keyword evidence="3 4" id="KW-0067">ATP-binding</keyword>
<evidence type="ECO:0000256" key="2">
    <source>
        <dbReference type="ARBA" id="ARBA00022741"/>
    </source>
</evidence>
<dbReference type="PROSITE" id="PS50975">
    <property type="entry name" value="ATP_GRASP"/>
    <property type="match status" value="1"/>
</dbReference>
<evidence type="ECO:0000259" key="5">
    <source>
        <dbReference type="PROSITE" id="PS50975"/>
    </source>
</evidence>
<keyword evidence="7" id="KW-1185">Reference proteome</keyword>
<dbReference type="AlphaFoldDB" id="A0AAN6SWJ0"/>
<dbReference type="InterPro" id="IPR041472">
    <property type="entry name" value="BL00235/CARNS1_N"/>
</dbReference>
<protein>
    <submittedName>
        <fullName evidence="6">Glutathione synthetase ATP-binding domain-like protein</fullName>
    </submittedName>
</protein>
<dbReference type="GO" id="GO:0016874">
    <property type="term" value="F:ligase activity"/>
    <property type="evidence" value="ECO:0007669"/>
    <property type="project" value="UniProtKB-KW"/>
</dbReference>
<evidence type="ECO:0000256" key="3">
    <source>
        <dbReference type="ARBA" id="ARBA00022840"/>
    </source>
</evidence>
<dbReference type="PANTHER" id="PTHR43585">
    <property type="entry name" value="FUMIPYRROLE BIOSYNTHESIS PROTEIN C"/>
    <property type="match status" value="1"/>
</dbReference>
<dbReference type="InterPro" id="IPR011761">
    <property type="entry name" value="ATP-grasp"/>
</dbReference>
<dbReference type="Pfam" id="PF13535">
    <property type="entry name" value="ATP-grasp_4"/>
    <property type="match status" value="1"/>
</dbReference>
<accession>A0AAN6SWJ0</accession>
<dbReference type="InterPro" id="IPR013815">
    <property type="entry name" value="ATP_grasp_subdomain_1"/>
</dbReference>
<evidence type="ECO:0000256" key="4">
    <source>
        <dbReference type="PROSITE-ProRule" id="PRU00409"/>
    </source>
</evidence>
<dbReference type="Gene3D" id="3.30.470.20">
    <property type="entry name" value="ATP-grasp fold, B domain"/>
    <property type="match status" value="1"/>
</dbReference>
<reference evidence="6" key="1">
    <citation type="journal article" date="2023" name="Mol. Phylogenet. Evol.">
        <title>Genome-scale phylogeny and comparative genomics of the fungal order Sordariales.</title>
        <authorList>
            <person name="Hensen N."/>
            <person name="Bonometti L."/>
            <person name="Westerberg I."/>
            <person name="Brannstrom I.O."/>
            <person name="Guillou S."/>
            <person name="Cros-Aarteil S."/>
            <person name="Calhoun S."/>
            <person name="Haridas S."/>
            <person name="Kuo A."/>
            <person name="Mondo S."/>
            <person name="Pangilinan J."/>
            <person name="Riley R."/>
            <person name="LaButti K."/>
            <person name="Andreopoulos B."/>
            <person name="Lipzen A."/>
            <person name="Chen C."/>
            <person name="Yan M."/>
            <person name="Daum C."/>
            <person name="Ng V."/>
            <person name="Clum A."/>
            <person name="Steindorff A."/>
            <person name="Ohm R.A."/>
            <person name="Martin F."/>
            <person name="Silar P."/>
            <person name="Natvig D.O."/>
            <person name="Lalanne C."/>
            <person name="Gautier V."/>
            <person name="Ament-Velasquez S.L."/>
            <person name="Kruys A."/>
            <person name="Hutchinson M.I."/>
            <person name="Powell A.J."/>
            <person name="Barry K."/>
            <person name="Miller A.N."/>
            <person name="Grigoriev I.V."/>
            <person name="Debuchy R."/>
            <person name="Gladieux P."/>
            <person name="Hiltunen Thoren M."/>
            <person name="Johannesson H."/>
        </authorList>
    </citation>
    <scope>NUCLEOTIDE SEQUENCE</scope>
    <source>
        <strain evidence="6">CBS 757.83</strain>
    </source>
</reference>
<keyword evidence="1" id="KW-0436">Ligase</keyword>
<name>A0AAN6SWJ0_9PEZI</name>
<dbReference type="Proteomes" id="UP001305647">
    <property type="component" value="Unassembled WGS sequence"/>
</dbReference>
<dbReference type="EMBL" id="MU863713">
    <property type="protein sequence ID" value="KAK4096460.1"/>
    <property type="molecule type" value="Genomic_DNA"/>
</dbReference>
<comment type="caution">
    <text evidence="6">The sequence shown here is derived from an EMBL/GenBank/DDBJ whole genome shotgun (WGS) entry which is preliminary data.</text>
</comment>
<organism evidence="6 7">
    <name type="scientific">Parathielavia hyrcaniae</name>
    <dbReference type="NCBI Taxonomy" id="113614"/>
    <lineage>
        <taxon>Eukaryota</taxon>
        <taxon>Fungi</taxon>
        <taxon>Dikarya</taxon>
        <taxon>Ascomycota</taxon>
        <taxon>Pezizomycotina</taxon>
        <taxon>Sordariomycetes</taxon>
        <taxon>Sordariomycetidae</taxon>
        <taxon>Sordariales</taxon>
        <taxon>Chaetomiaceae</taxon>
        <taxon>Parathielavia</taxon>
    </lineage>
</organism>
<gene>
    <name evidence="6" type="ORF">N658DRAFT_480592</name>
</gene>
<dbReference type="Pfam" id="PF18130">
    <property type="entry name" value="ATPgrasp_N"/>
    <property type="match status" value="1"/>
</dbReference>
<feature type="domain" description="ATP-grasp" evidence="5">
    <location>
        <begin position="326"/>
        <end position="563"/>
    </location>
</feature>
<proteinExistence type="predicted"/>